<dbReference type="Gene3D" id="3.40.50.300">
    <property type="entry name" value="P-loop containing nucleotide triphosphate hydrolases"/>
    <property type="match status" value="1"/>
</dbReference>
<dbReference type="Proteomes" id="UP000567795">
    <property type="component" value="Unassembled WGS sequence"/>
</dbReference>
<dbReference type="SUPFAM" id="SSF46894">
    <property type="entry name" value="C-terminal effector domain of the bipartite response regulators"/>
    <property type="match status" value="1"/>
</dbReference>
<evidence type="ECO:0000313" key="9">
    <source>
        <dbReference type="EMBL" id="NYI05369.1"/>
    </source>
</evidence>
<feature type="region of interest" description="Disordered" evidence="7">
    <location>
        <begin position="270"/>
        <end position="345"/>
    </location>
</feature>
<dbReference type="InterPro" id="IPR036388">
    <property type="entry name" value="WH-like_DNA-bd_sf"/>
</dbReference>
<evidence type="ECO:0000259" key="8">
    <source>
        <dbReference type="PROSITE" id="PS51755"/>
    </source>
</evidence>
<dbReference type="InterPro" id="IPR027417">
    <property type="entry name" value="P-loop_NTPase"/>
</dbReference>
<dbReference type="GO" id="GO:0000160">
    <property type="term" value="P:phosphorelay signal transduction system"/>
    <property type="evidence" value="ECO:0007669"/>
    <property type="project" value="UniProtKB-KW"/>
</dbReference>
<dbReference type="PROSITE" id="PS51755">
    <property type="entry name" value="OMPR_PHOB"/>
    <property type="match status" value="1"/>
</dbReference>
<dbReference type="CDD" id="cd15831">
    <property type="entry name" value="BTAD"/>
    <property type="match status" value="1"/>
</dbReference>
<dbReference type="InterPro" id="IPR001867">
    <property type="entry name" value="OmpR/PhoB-type_DNA-bd"/>
</dbReference>
<evidence type="ECO:0000256" key="1">
    <source>
        <dbReference type="ARBA" id="ARBA00005820"/>
    </source>
</evidence>
<dbReference type="GO" id="GO:0043531">
    <property type="term" value="F:ADP binding"/>
    <property type="evidence" value="ECO:0007669"/>
    <property type="project" value="InterPro"/>
</dbReference>
<dbReference type="InterPro" id="IPR051677">
    <property type="entry name" value="AfsR-DnrI-RedD_regulator"/>
</dbReference>
<dbReference type="GO" id="GO:0006355">
    <property type="term" value="P:regulation of DNA-templated transcription"/>
    <property type="evidence" value="ECO:0007669"/>
    <property type="project" value="InterPro"/>
</dbReference>
<keyword evidence="10" id="KW-1185">Reference proteome</keyword>
<protein>
    <submittedName>
        <fullName evidence="9">DNA-binding SARP family transcriptional activator</fullName>
    </submittedName>
</protein>
<evidence type="ECO:0000256" key="4">
    <source>
        <dbReference type="ARBA" id="ARBA00023125"/>
    </source>
</evidence>
<evidence type="ECO:0000256" key="7">
    <source>
        <dbReference type="SAM" id="MobiDB-lite"/>
    </source>
</evidence>
<dbReference type="SUPFAM" id="SSF48452">
    <property type="entry name" value="TPR-like"/>
    <property type="match status" value="1"/>
</dbReference>
<feature type="compositionally biased region" description="Basic and acidic residues" evidence="7">
    <location>
        <begin position="289"/>
        <end position="301"/>
    </location>
</feature>
<name>A0A852ZSQ8_9ACTN</name>
<dbReference type="InterPro" id="IPR005158">
    <property type="entry name" value="BTAD"/>
</dbReference>
<dbReference type="InterPro" id="IPR016032">
    <property type="entry name" value="Sig_transdc_resp-reg_C-effctor"/>
</dbReference>
<gene>
    <name evidence="9" type="ORF">FHU37_002312</name>
</gene>
<feature type="region of interest" description="Disordered" evidence="7">
    <location>
        <begin position="690"/>
        <end position="742"/>
    </location>
</feature>
<evidence type="ECO:0000256" key="2">
    <source>
        <dbReference type="ARBA" id="ARBA00023012"/>
    </source>
</evidence>
<dbReference type="PANTHER" id="PTHR35807">
    <property type="entry name" value="TRANSCRIPTIONAL REGULATOR REDD-RELATED"/>
    <property type="match status" value="1"/>
</dbReference>
<dbReference type="Pfam" id="PF03704">
    <property type="entry name" value="BTAD"/>
    <property type="match status" value="1"/>
</dbReference>
<evidence type="ECO:0000256" key="5">
    <source>
        <dbReference type="ARBA" id="ARBA00023163"/>
    </source>
</evidence>
<dbReference type="AlphaFoldDB" id="A0A852ZSQ8"/>
<feature type="DNA-binding region" description="OmpR/PhoB-type" evidence="6">
    <location>
        <begin position="1"/>
        <end position="112"/>
    </location>
</feature>
<evidence type="ECO:0000256" key="3">
    <source>
        <dbReference type="ARBA" id="ARBA00023015"/>
    </source>
</evidence>
<keyword evidence="3" id="KW-0805">Transcription regulation</keyword>
<proteinExistence type="inferred from homology"/>
<dbReference type="PRINTS" id="PR00364">
    <property type="entry name" value="DISEASERSIST"/>
</dbReference>
<dbReference type="GO" id="GO:0003677">
    <property type="term" value="F:DNA binding"/>
    <property type="evidence" value="ECO:0007669"/>
    <property type="project" value="UniProtKB-UniRule"/>
</dbReference>
<dbReference type="Gene3D" id="1.10.10.10">
    <property type="entry name" value="Winged helix-like DNA-binding domain superfamily/Winged helix DNA-binding domain"/>
    <property type="match status" value="1"/>
</dbReference>
<feature type="compositionally biased region" description="Polar residues" evidence="7">
    <location>
        <begin position="724"/>
        <end position="735"/>
    </location>
</feature>
<organism evidence="9 10">
    <name type="scientific">Allostreptomyces psammosilenae</name>
    <dbReference type="NCBI Taxonomy" id="1892865"/>
    <lineage>
        <taxon>Bacteria</taxon>
        <taxon>Bacillati</taxon>
        <taxon>Actinomycetota</taxon>
        <taxon>Actinomycetes</taxon>
        <taxon>Kitasatosporales</taxon>
        <taxon>Streptomycetaceae</taxon>
        <taxon>Allostreptomyces</taxon>
    </lineage>
</organism>
<keyword evidence="2" id="KW-0902">Two-component regulatory system</keyword>
<comment type="similarity">
    <text evidence="1">Belongs to the AfsR/DnrI/RedD regulatory family.</text>
</comment>
<dbReference type="InterPro" id="IPR011990">
    <property type="entry name" value="TPR-like_helical_dom_sf"/>
</dbReference>
<dbReference type="SMART" id="SM00862">
    <property type="entry name" value="Trans_reg_C"/>
    <property type="match status" value="1"/>
</dbReference>
<evidence type="ECO:0000313" key="10">
    <source>
        <dbReference type="Proteomes" id="UP000567795"/>
    </source>
</evidence>
<keyword evidence="5" id="KW-0804">Transcription</keyword>
<keyword evidence="4 6" id="KW-0238">DNA-binding</keyword>
<dbReference type="PANTHER" id="PTHR35807:SF1">
    <property type="entry name" value="TRANSCRIPTIONAL REGULATOR REDD"/>
    <property type="match status" value="1"/>
</dbReference>
<sequence length="742" mass="79292">MVSNSAQSTIRFEILGPLRAQRRDESIPLGPPRQQAVLAALLLNRNRPVRYNQIIDAVWGADAPQHAVNLVQKYISGLRRSLSPGFRARGPRAASTARHPIQRTSSGYQLVTPPDSVDLDTFQRLVDRAHRERARGDLLQAMTSLGEATALWRGQLAEGISGALVELERGRWAEQHMVAVEERLEIEMALGNHARVIGELTRLTAEFPLREKLWGLLMLALYRSGRQAEALATFQASRTMLADGYGLDPGPDLQEMHQRILRADPTVASGRDTILEPGPIPHAPALILPDHDGASPDRSLPEHASPNPEETPGARGSHAAHPPTERPEPAAPAPAAPAPLRHSPAQLPHDVRTFVGRSDEQHMLDLMLPADPEAPINDALTIVTLEGTCGIGKSVLAVHWAHRVAHRFPDGQLYLDLHGHSPDQQPLGPEEALRQVLGALGVPAGGMPLGLAGLAGLYRSLVARRRLLVVLDDAISSEQVAPLLPGGRGSAVIVTSRRRLTGLAVQHGAHRLSLGPLTHQDSVTLLARHLGTDRAAAEPEAVAELAELCAHLPLALSVMAIRADATPRRPLADLVAELRAGSRLSGLDSAGDGVSVRGSLKLSCRDLTEQAAVVMTAVGRAAAESAASGGEEEMTAGRIARIAGMSLPDTEDALEFLVARSLLEYAGASGYRFPHELLRLYAVERATECAGRDDGDADPASRPAGQSTNGADPSEDSMGRPAASQDSMPPSTFTASRPVWVR</sequence>
<accession>A0A852ZSQ8</accession>
<dbReference type="SMART" id="SM01043">
    <property type="entry name" value="BTAD"/>
    <property type="match status" value="1"/>
</dbReference>
<dbReference type="Pfam" id="PF00486">
    <property type="entry name" value="Trans_reg_C"/>
    <property type="match status" value="1"/>
</dbReference>
<comment type="caution">
    <text evidence="9">The sequence shown here is derived from an EMBL/GenBank/DDBJ whole genome shotgun (WGS) entry which is preliminary data.</text>
</comment>
<dbReference type="SUPFAM" id="SSF52540">
    <property type="entry name" value="P-loop containing nucleoside triphosphate hydrolases"/>
    <property type="match status" value="1"/>
</dbReference>
<reference evidence="9 10" key="1">
    <citation type="submission" date="2020-07" db="EMBL/GenBank/DDBJ databases">
        <title>Sequencing the genomes of 1000 actinobacteria strains.</title>
        <authorList>
            <person name="Klenk H.-P."/>
        </authorList>
    </citation>
    <scope>NUCLEOTIDE SEQUENCE [LARGE SCALE GENOMIC DNA]</scope>
    <source>
        <strain evidence="9 10">DSM 42178</strain>
    </source>
</reference>
<evidence type="ECO:0000256" key="6">
    <source>
        <dbReference type="PROSITE-ProRule" id="PRU01091"/>
    </source>
</evidence>
<dbReference type="EMBL" id="JACBZD010000001">
    <property type="protein sequence ID" value="NYI05369.1"/>
    <property type="molecule type" value="Genomic_DNA"/>
</dbReference>
<dbReference type="RefSeq" id="WP_179814117.1">
    <property type="nucleotide sequence ID" value="NZ_JACBZD010000001.1"/>
</dbReference>
<feature type="domain" description="OmpR/PhoB-type" evidence="8">
    <location>
        <begin position="1"/>
        <end position="112"/>
    </location>
</feature>
<dbReference type="Gene3D" id="1.25.40.10">
    <property type="entry name" value="Tetratricopeptide repeat domain"/>
    <property type="match status" value="1"/>
</dbReference>